<gene>
    <name evidence="1" type="ORF">R3W88_032156</name>
</gene>
<comment type="caution">
    <text evidence="1">The sequence shown here is derived from an EMBL/GenBank/DDBJ whole genome shotgun (WGS) entry which is preliminary data.</text>
</comment>
<dbReference type="PANTHER" id="PTHR28653:SF1">
    <property type="entry name" value="ATPASE SWSAP1"/>
    <property type="match status" value="1"/>
</dbReference>
<dbReference type="GO" id="GO:0097196">
    <property type="term" value="C:Shu complex"/>
    <property type="evidence" value="ECO:0007669"/>
    <property type="project" value="TreeGrafter"/>
</dbReference>
<dbReference type="Proteomes" id="UP001311915">
    <property type="component" value="Unassembled WGS sequence"/>
</dbReference>
<dbReference type="Gene3D" id="3.40.50.300">
    <property type="entry name" value="P-loop containing nucleotide triphosphate hydrolases"/>
    <property type="match status" value="1"/>
</dbReference>
<evidence type="ECO:0000313" key="1">
    <source>
        <dbReference type="EMBL" id="KAK4727239.1"/>
    </source>
</evidence>
<accession>A0AAV9LNE6</accession>
<dbReference type="GO" id="GO:0000724">
    <property type="term" value="P:double-strand break repair via homologous recombination"/>
    <property type="evidence" value="ECO:0007669"/>
    <property type="project" value="TreeGrafter"/>
</dbReference>
<sequence length="261" mass="29092">MKTNKIVVNLDKNSSSIKGNLIKLWFFPMMEKFLPVGRFDDFRCSGDSILLLSGAPSSGKTSLVFQFAINSATASGGSVVFICNRRMLESKPPYLAQGIDPSSDVINRIQMKYVDDEEGIKKYFAAFHMHDPAPVSVIIDDFADFFDQGTCQERYNNTRGRDLAMVRVLALCRNAILCANEKGPCQLLLSDTHNGDSPRLLYLYKRWVSSIYIIKGDGFGSYLIRSLGVAKSATTKLAKYSIALQYLVYEGITEDGEQSDE</sequence>
<name>A0AAV9LNE6_9SOLN</name>
<keyword evidence="2" id="KW-1185">Reference proteome</keyword>
<reference evidence="1 2" key="1">
    <citation type="submission" date="2023-10" db="EMBL/GenBank/DDBJ databases">
        <title>Genome-Wide Identification Analysis in wild type Solanum Pinnatisectum Reveals Some Genes Defensing Phytophthora Infestans.</title>
        <authorList>
            <person name="Sun C."/>
        </authorList>
    </citation>
    <scope>NUCLEOTIDE SEQUENCE [LARGE SCALE GENOMIC DNA]</scope>
    <source>
        <strain evidence="1">LQN</strain>
        <tissue evidence="1">Leaf</tissue>
    </source>
</reference>
<proteinExistence type="predicted"/>
<protein>
    <submittedName>
        <fullName evidence="1">Uncharacterized protein</fullName>
    </submittedName>
</protein>
<organism evidence="1 2">
    <name type="scientific">Solanum pinnatisectum</name>
    <name type="common">tansyleaf nightshade</name>
    <dbReference type="NCBI Taxonomy" id="50273"/>
    <lineage>
        <taxon>Eukaryota</taxon>
        <taxon>Viridiplantae</taxon>
        <taxon>Streptophyta</taxon>
        <taxon>Embryophyta</taxon>
        <taxon>Tracheophyta</taxon>
        <taxon>Spermatophyta</taxon>
        <taxon>Magnoliopsida</taxon>
        <taxon>eudicotyledons</taxon>
        <taxon>Gunneridae</taxon>
        <taxon>Pentapetalae</taxon>
        <taxon>asterids</taxon>
        <taxon>lamiids</taxon>
        <taxon>Solanales</taxon>
        <taxon>Solanaceae</taxon>
        <taxon>Solanoideae</taxon>
        <taxon>Solaneae</taxon>
        <taxon>Solanum</taxon>
    </lineage>
</organism>
<dbReference type="InterPro" id="IPR027417">
    <property type="entry name" value="P-loop_NTPase"/>
</dbReference>
<dbReference type="PANTHER" id="PTHR28653">
    <property type="match status" value="1"/>
</dbReference>
<dbReference type="AlphaFoldDB" id="A0AAV9LNE6"/>
<dbReference type="SUPFAM" id="SSF52540">
    <property type="entry name" value="P-loop containing nucleoside triphosphate hydrolases"/>
    <property type="match status" value="1"/>
</dbReference>
<dbReference type="GO" id="GO:0003697">
    <property type="term" value="F:single-stranded DNA binding"/>
    <property type="evidence" value="ECO:0007669"/>
    <property type="project" value="TreeGrafter"/>
</dbReference>
<evidence type="ECO:0000313" key="2">
    <source>
        <dbReference type="Proteomes" id="UP001311915"/>
    </source>
</evidence>
<dbReference type="EMBL" id="JAWPEI010000005">
    <property type="protein sequence ID" value="KAK4727239.1"/>
    <property type="molecule type" value="Genomic_DNA"/>
</dbReference>